<dbReference type="RefSeq" id="WP_246035620.1">
    <property type="nucleotide sequence ID" value="NZ_BIFS01000002.1"/>
</dbReference>
<accession>A0A402ATM4</accession>
<feature type="domain" description="RNA polymerase sigma factor 70 region 4 type 2" evidence="2">
    <location>
        <begin position="126"/>
        <end position="177"/>
    </location>
</feature>
<dbReference type="Proteomes" id="UP000287188">
    <property type="component" value="Unassembled WGS sequence"/>
</dbReference>
<feature type="domain" description="RNA polymerase sigma-70 region 2" evidence="1">
    <location>
        <begin position="24"/>
        <end position="90"/>
    </location>
</feature>
<dbReference type="Pfam" id="PF08281">
    <property type="entry name" value="Sigma70_r4_2"/>
    <property type="match status" value="1"/>
</dbReference>
<keyword evidence="5" id="KW-1185">Reference proteome</keyword>
<name>A0A402ATM4_9CHLR</name>
<dbReference type="PANTHER" id="PTHR47756">
    <property type="entry name" value="BLL6612 PROTEIN-RELATED"/>
    <property type="match status" value="1"/>
</dbReference>
<dbReference type="GO" id="GO:0016987">
    <property type="term" value="F:sigma factor activity"/>
    <property type="evidence" value="ECO:0007669"/>
    <property type="project" value="InterPro"/>
</dbReference>
<evidence type="ECO:0000259" key="2">
    <source>
        <dbReference type="Pfam" id="PF08281"/>
    </source>
</evidence>
<dbReference type="InterPro" id="IPR013324">
    <property type="entry name" value="RNA_pol_sigma_r3/r4-like"/>
</dbReference>
<dbReference type="InterPro" id="IPR036388">
    <property type="entry name" value="WH-like_DNA-bd_sf"/>
</dbReference>
<dbReference type="Pfam" id="PF20239">
    <property type="entry name" value="DUF6596"/>
    <property type="match status" value="1"/>
</dbReference>
<sequence>MIGNSLLMDNTTTRVDIHRRLDQLFREEGGRVRAALISRLRDFELAEDVLQEAFLSAIEHWSQEGTPTNPAGWLLVTAQRKAIDRLRRAQVLLQKQAEIQLLGTLSEHTEEHLADEVFPDERLKLIFTCCHPALNQDAQVALTLQTLGGLSTAEIAHAFLVAETTMAQRLVRAKRKIRDAGIPYSVPAAHQLSERLTGVLLVLYLIFNAGYISSQGESLLRNELCAEAIRLCRALVLLLQQVAPPAEQAEALGLLALMLVHDARKEARIGPKGELIILEEQDRSLWDHKQTCEGIAILDQAMLARKPGPYQIQAAISILHSQAASPEETDWLQISLLYGALTKHQNSPVIWLNWVVAVAMASTPARGLELLADLESANMQNYYLFHAARADLLRRNQQSQAAQIAYQRALALTQNTVEQTFLKRRLAELVPKTAHSQLVH</sequence>
<feature type="domain" description="DUF6596" evidence="3">
    <location>
        <begin position="195"/>
        <end position="302"/>
    </location>
</feature>
<evidence type="ECO:0000259" key="3">
    <source>
        <dbReference type="Pfam" id="PF20239"/>
    </source>
</evidence>
<proteinExistence type="predicted"/>
<dbReference type="EMBL" id="BIFS01000002">
    <property type="protein sequence ID" value="GCE22460.1"/>
    <property type="molecule type" value="Genomic_DNA"/>
</dbReference>
<dbReference type="AlphaFoldDB" id="A0A402ATM4"/>
<dbReference type="GO" id="GO:0003677">
    <property type="term" value="F:DNA binding"/>
    <property type="evidence" value="ECO:0007669"/>
    <property type="project" value="InterPro"/>
</dbReference>
<dbReference type="InterPro" id="IPR013249">
    <property type="entry name" value="RNA_pol_sigma70_r4_t2"/>
</dbReference>
<dbReference type="SUPFAM" id="SSF88946">
    <property type="entry name" value="Sigma2 domain of RNA polymerase sigma factors"/>
    <property type="match status" value="1"/>
</dbReference>
<evidence type="ECO:0000313" key="5">
    <source>
        <dbReference type="Proteomes" id="UP000287188"/>
    </source>
</evidence>
<dbReference type="InterPro" id="IPR046531">
    <property type="entry name" value="DUF6596"/>
</dbReference>
<reference evidence="5" key="1">
    <citation type="submission" date="2018-12" db="EMBL/GenBank/DDBJ databases">
        <title>Tengunoibacter tsumagoiensis gen. nov., sp. nov., Dictyobacter kobayashii sp. nov., D. alpinus sp. nov., and D. joshuensis sp. nov. and description of Dictyobacteraceae fam. nov. within the order Ktedonobacterales isolated from Tengu-no-mugimeshi.</title>
        <authorList>
            <person name="Wang C.M."/>
            <person name="Zheng Y."/>
            <person name="Sakai Y."/>
            <person name="Toyoda A."/>
            <person name="Minakuchi Y."/>
            <person name="Abe K."/>
            <person name="Yokota A."/>
            <person name="Yabe S."/>
        </authorList>
    </citation>
    <scope>NUCLEOTIDE SEQUENCE [LARGE SCALE GENOMIC DNA]</scope>
    <source>
        <strain evidence="5">Uno11</strain>
    </source>
</reference>
<comment type="caution">
    <text evidence="4">The sequence shown here is derived from an EMBL/GenBank/DDBJ whole genome shotgun (WGS) entry which is preliminary data.</text>
</comment>
<gene>
    <name evidence="4" type="ORF">KDK_62600</name>
</gene>
<evidence type="ECO:0000313" key="4">
    <source>
        <dbReference type="EMBL" id="GCE22460.1"/>
    </source>
</evidence>
<dbReference type="Pfam" id="PF04542">
    <property type="entry name" value="Sigma70_r2"/>
    <property type="match status" value="1"/>
</dbReference>
<dbReference type="SUPFAM" id="SSF88659">
    <property type="entry name" value="Sigma3 and sigma4 domains of RNA polymerase sigma factors"/>
    <property type="match status" value="1"/>
</dbReference>
<dbReference type="PANTHER" id="PTHR47756:SF2">
    <property type="entry name" value="BLL6612 PROTEIN"/>
    <property type="match status" value="1"/>
</dbReference>
<dbReference type="NCBIfam" id="TIGR02937">
    <property type="entry name" value="sigma70-ECF"/>
    <property type="match status" value="1"/>
</dbReference>
<dbReference type="InterPro" id="IPR013325">
    <property type="entry name" value="RNA_pol_sigma_r2"/>
</dbReference>
<evidence type="ECO:0000259" key="1">
    <source>
        <dbReference type="Pfam" id="PF04542"/>
    </source>
</evidence>
<dbReference type="InterPro" id="IPR007627">
    <property type="entry name" value="RNA_pol_sigma70_r2"/>
</dbReference>
<protein>
    <submittedName>
        <fullName evidence="4">RNA polymerase subunit sigma-24</fullName>
    </submittedName>
</protein>
<dbReference type="Gene3D" id="1.10.1740.10">
    <property type="match status" value="1"/>
</dbReference>
<dbReference type="InterPro" id="IPR014284">
    <property type="entry name" value="RNA_pol_sigma-70_dom"/>
</dbReference>
<dbReference type="GO" id="GO:0006352">
    <property type="term" value="P:DNA-templated transcription initiation"/>
    <property type="evidence" value="ECO:0007669"/>
    <property type="project" value="InterPro"/>
</dbReference>
<dbReference type="Gene3D" id="1.10.10.10">
    <property type="entry name" value="Winged helix-like DNA-binding domain superfamily/Winged helix DNA-binding domain"/>
    <property type="match status" value="1"/>
</dbReference>
<organism evidence="4 5">
    <name type="scientific">Dictyobacter kobayashii</name>
    <dbReference type="NCBI Taxonomy" id="2014872"/>
    <lineage>
        <taxon>Bacteria</taxon>
        <taxon>Bacillati</taxon>
        <taxon>Chloroflexota</taxon>
        <taxon>Ktedonobacteria</taxon>
        <taxon>Ktedonobacterales</taxon>
        <taxon>Dictyobacteraceae</taxon>
        <taxon>Dictyobacter</taxon>
    </lineage>
</organism>